<dbReference type="GO" id="GO:0000724">
    <property type="term" value="P:double-strand break repair via homologous recombination"/>
    <property type="evidence" value="ECO:0007669"/>
    <property type="project" value="TreeGrafter"/>
</dbReference>
<dbReference type="PROSITE" id="PS51198">
    <property type="entry name" value="UVRD_HELICASE_ATP_BIND"/>
    <property type="match status" value="1"/>
</dbReference>
<feature type="region of interest" description="Disordered" evidence="6">
    <location>
        <begin position="456"/>
        <end position="495"/>
    </location>
</feature>
<feature type="compositionally biased region" description="Polar residues" evidence="6">
    <location>
        <begin position="484"/>
        <end position="495"/>
    </location>
</feature>
<name>A0A7W7HVG2_9ACTN</name>
<keyword evidence="4 5" id="KW-0067">ATP-binding</keyword>
<dbReference type="InterPro" id="IPR000212">
    <property type="entry name" value="DNA_helicase_UvrD/REP"/>
</dbReference>
<dbReference type="GO" id="GO:0003677">
    <property type="term" value="F:DNA binding"/>
    <property type="evidence" value="ECO:0007669"/>
    <property type="project" value="InterPro"/>
</dbReference>
<protein>
    <submittedName>
        <fullName evidence="8">Superfamily I DNA/RNA helicase</fullName>
    </submittedName>
</protein>
<dbReference type="RefSeq" id="WP_184991833.1">
    <property type="nucleotide sequence ID" value="NZ_BOMK01000030.1"/>
</dbReference>
<dbReference type="InterPro" id="IPR027417">
    <property type="entry name" value="P-loop_NTPase"/>
</dbReference>
<evidence type="ECO:0000256" key="1">
    <source>
        <dbReference type="ARBA" id="ARBA00022741"/>
    </source>
</evidence>
<feature type="compositionally biased region" description="Polar residues" evidence="6">
    <location>
        <begin position="460"/>
        <end position="473"/>
    </location>
</feature>
<dbReference type="Pfam" id="PF00580">
    <property type="entry name" value="UvrD-helicase"/>
    <property type="match status" value="1"/>
</dbReference>
<keyword evidence="3 5" id="KW-0347">Helicase</keyword>
<feature type="domain" description="UvrD-like helicase ATP-binding" evidence="7">
    <location>
        <begin position="11"/>
        <end position="280"/>
    </location>
</feature>
<keyword evidence="2 5" id="KW-0378">Hydrolase</keyword>
<keyword evidence="1 5" id="KW-0547">Nucleotide-binding</keyword>
<accession>A0A7W7HVG2</accession>
<dbReference type="GO" id="GO:0043138">
    <property type="term" value="F:3'-5' DNA helicase activity"/>
    <property type="evidence" value="ECO:0007669"/>
    <property type="project" value="TreeGrafter"/>
</dbReference>
<evidence type="ECO:0000256" key="6">
    <source>
        <dbReference type="SAM" id="MobiDB-lite"/>
    </source>
</evidence>
<evidence type="ECO:0000313" key="9">
    <source>
        <dbReference type="Proteomes" id="UP000578112"/>
    </source>
</evidence>
<dbReference type="AlphaFoldDB" id="A0A7W7HVG2"/>
<dbReference type="PANTHER" id="PTHR11070">
    <property type="entry name" value="UVRD / RECB / PCRA DNA HELICASE FAMILY MEMBER"/>
    <property type="match status" value="1"/>
</dbReference>
<dbReference type="EMBL" id="JACHNH010000001">
    <property type="protein sequence ID" value="MBB4761433.1"/>
    <property type="molecule type" value="Genomic_DNA"/>
</dbReference>
<sequence>MNPNLDLDAERHHAITAQAELAAADPPFAVIACPGAGKTRLIVDRHINRPVPARKGRAITSFTRVAAAEINRRCDTENRLDLTDHPHFVGTFDTFLWLHLVRPFLKTGTPWQRLDSWRDAPAEYRPVRVDQSTYQLEDIQFEPDINGIYSVRLIGPAKRIGEKPGWKEAVLARRSQLAGKGYLTGAELRSASCRHLRNHGPYIARILTAKYDELIVDEAQDCSATDLHILTTLYEHGVPLVVVADPDQAIYDFRGAGATNLTNLTDRLGPQTITRNWRSTSTICRLAATLRSTSRPADTAIADHHADDAPILLYNAAQQDAAVNDFLGYAASREIAAENCMILAHARATLPKKHAGPAQAPSNGSAALIWSTGILNEFPGAPTKSRELARSILARTVLRWWYPGADSQTLASAVKEHGLDLATLDRLFLRIRTAMPPLDQPTKDWLATATKVLNEHPPTTGLSRTTARLSTPKNAPATARKTATLPNPASSTIGTPRISTVHHVKGDQAEAVLVCMPQRPSENTTTTMEEWLGTQIGASESIRVLYVAVTRARRLLGLAVPIEFRGRLAAYLNAQGIPTAEH</sequence>
<evidence type="ECO:0000259" key="7">
    <source>
        <dbReference type="PROSITE" id="PS51198"/>
    </source>
</evidence>
<dbReference type="Proteomes" id="UP000578112">
    <property type="component" value="Unassembled WGS sequence"/>
</dbReference>
<dbReference type="GO" id="GO:0031297">
    <property type="term" value="P:replication fork processing"/>
    <property type="evidence" value="ECO:0007669"/>
    <property type="project" value="TreeGrafter"/>
</dbReference>
<dbReference type="PANTHER" id="PTHR11070:SF30">
    <property type="entry name" value="F-BOX DNA HELICASE 1"/>
    <property type="match status" value="1"/>
</dbReference>
<evidence type="ECO:0000256" key="2">
    <source>
        <dbReference type="ARBA" id="ARBA00022801"/>
    </source>
</evidence>
<evidence type="ECO:0000256" key="5">
    <source>
        <dbReference type="PROSITE-ProRule" id="PRU00560"/>
    </source>
</evidence>
<evidence type="ECO:0000256" key="3">
    <source>
        <dbReference type="ARBA" id="ARBA00022806"/>
    </source>
</evidence>
<comment type="caution">
    <text evidence="8">The sequence shown here is derived from an EMBL/GenBank/DDBJ whole genome shotgun (WGS) entry which is preliminary data.</text>
</comment>
<dbReference type="GO" id="GO:0005524">
    <property type="term" value="F:ATP binding"/>
    <property type="evidence" value="ECO:0007669"/>
    <property type="project" value="UniProtKB-UniRule"/>
</dbReference>
<evidence type="ECO:0000256" key="4">
    <source>
        <dbReference type="ARBA" id="ARBA00022840"/>
    </source>
</evidence>
<organism evidence="8 9">
    <name type="scientific">Actinoplanes digitatis</name>
    <dbReference type="NCBI Taxonomy" id="1868"/>
    <lineage>
        <taxon>Bacteria</taxon>
        <taxon>Bacillati</taxon>
        <taxon>Actinomycetota</taxon>
        <taxon>Actinomycetes</taxon>
        <taxon>Micromonosporales</taxon>
        <taxon>Micromonosporaceae</taxon>
        <taxon>Actinoplanes</taxon>
    </lineage>
</organism>
<feature type="binding site" evidence="5">
    <location>
        <begin position="32"/>
        <end position="39"/>
    </location>
    <ligand>
        <name>ATP</name>
        <dbReference type="ChEBI" id="CHEBI:30616"/>
    </ligand>
</feature>
<keyword evidence="9" id="KW-1185">Reference proteome</keyword>
<reference evidence="8 9" key="1">
    <citation type="submission" date="2020-08" db="EMBL/GenBank/DDBJ databases">
        <title>Sequencing the genomes of 1000 actinobacteria strains.</title>
        <authorList>
            <person name="Klenk H.-P."/>
        </authorList>
    </citation>
    <scope>NUCLEOTIDE SEQUENCE [LARGE SCALE GENOMIC DNA]</scope>
    <source>
        <strain evidence="8 9">DSM 43149</strain>
    </source>
</reference>
<proteinExistence type="predicted"/>
<dbReference type="SUPFAM" id="SSF52540">
    <property type="entry name" value="P-loop containing nucleoside triphosphate hydrolases"/>
    <property type="match status" value="1"/>
</dbReference>
<dbReference type="InterPro" id="IPR014016">
    <property type="entry name" value="UvrD-like_ATP-bd"/>
</dbReference>
<gene>
    <name evidence="8" type="ORF">BJ971_001989</name>
</gene>
<dbReference type="GO" id="GO:0016787">
    <property type="term" value="F:hydrolase activity"/>
    <property type="evidence" value="ECO:0007669"/>
    <property type="project" value="UniProtKB-UniRule"/>
</dbReference>
<evidence type="ECO:0000313" key="8">
    <source>
        <dbReference type="EMBL" id="MBB4761433.1"/>
    </source>
</evidence>
<dbReference type="Gene3D" id="3.40.50.300">
    <property type="entry name" value="P-loop containing nucleotide triphosphate hydrolases"/>
    <property type="match status" value="2"/>
</dbReference>